<proteinExistence type="predicted"/>
<keyword evidence="1" id="KW-0812">Transmembrane</keyword>
<accession>A0A162TS39</accession>
<dbReference type="Proteomes" id="UP000076603">
    <property type="component" value="Unassembled WGS sequence"/>
</dbReference>
<protein>
    <submittedName>
        <fullName evidence="2">Uncharacterized protein</fullName>
    </submittedName>
</protein>
<name>A0A162TS39_9CLOT</name>
<reference evidence="2 3" key="1">
    <citation type="submission" date="2016-04" db="EMBL/GenBank/DDBJ databases">
        <title>Genome sequence of Clostridium magnum DSM 2767.</title>
        <authorList>
            <person name="Poehlein A."/>
            <person name="Uhlig R."/>
            <person name="Fischer R."/>
            <person name="Bahl H."/>
            <person name="Daniel R."/>
        </authorList>
    </citation>
    <scope>NUCLEOTIDE SEQUENCE [LARGE SCALE GENOMIC DNA]</scope>
    <source>
        <strain evidence="2 3">DSM 2767</strain>
    </source>
</reference>
<dbReference type="AlphaFoldDB" id="A0A162TS39"/>
<dbReference type="RefSeq" id="WP_066622890.1">
    <property type="nucleotide sequence ID" value="NZ_FQXL01000049.1"/>
</dbReference>
<organism evidence="2 3">
    <name type="scientific">Clostridium magnum DSM 2767</name>
    <dbReference type="NCBI Taxonomy" id="1121326"/>
    <lineage>
        <taxon>Bacteria</taxon>
        <taxon>Bacillati</taxon>
        <taxon>Bacillota</taxon>
        <taxon>Clostridia</taxon>
        <taxon>Eubacteriales</taxon>
        <taxon>Clostridiaceae</taxon>
        <taxon>Clostridium</taxon>
    </lineage>
</organism>
<evidence type="ECO:0000313" key="3">
    <source>
        <dbReference type="Proteomes" id="UP000076603"/>
    </source>
</evidence>
<comment type="caution">
    <text evidence="2">The sequence shown here is derived from an EMBL/GenBank/DDBJ whole genome shotgun (WGS) entry which is preliminary data.</text>
</comment>
<dbReference type="EMBL" id="LWAE01000002">
    <property type="protein sequence ID" value="KZL92985.1"/>
    <property type="molecule type" value="Genomic_DNA"/>
</dbReference>
<keyword evidence="3" id="KW-1185">Reference proteome</keyword>
<keyword evidence="1" id="KW-1133">Transmembrane helix</keyword>
<gene>
    <name evidence="2" type="ORF">CLMAG_27990</name>
</gene>
<evidence type="ECO:0000256" key="1">
    <source>
        <dbReference type="SAM" id="Phobius"/>
    </source>
</evidence>
<keyword evidence="1" id="KW-0472">Membrane</keyword>
<feature type="transmembrane region" description="Helical" evidence="1">
    <location>
        <begin position="6"/>
        <end position="22"/>
    </location>
</feature>
<dbReference type="PATRIC" id="fig|1121326.3.peg.2813"/>
<evidence type="ECO:0000313" key="2">
    <source>
        <dbReference type="EMBL" id="KZL92985.1"/>
    </source>
</evidence>
<sequence length="178" mass="19848">MVIKWFVLLITVGIIVTVLFCIKKAAEMFIESVLEKLKDWFISTPVYTRFQALDKITKIIIGVTLAIAVSASVAAVPMFGDDKVESFITNVKQTLTGHKSNETSNDKEKDDKKSIPYAEKLADVYIDTQKTKNQITQSALEGKITPGQAVELIKALDEKSITEEQFSEIIQMVKDTSN</sequence>
<feature type="transmembrane region" description="Helical" evidence="1">
    <location>
        <begin position="59"/>
        <end position="80"/>
    </location>
</feature>